<protein>
    <submittedName>
        <fullName evidence="1">Uncharacterized protein</fullName>
    </submittedName>
</protein>
<evidence type="ECO:0000313" key="1">
    <source>
        <dbReference type="EMBL" id="MPN25742.1"/>
    </source>
</evidence>
<accession>A0A645GIE3</accession>
<reference evidence="1" key="1">
    <citation type="submission" date="2019-08" db="EMBL/GenBank/DDBJ databases">
        <authorList>
            <person name="Kucharzyk K."/>
            <person name="Murdoch R.W."/>
            <person name="Higgins S."/>
            <person name="Loffler F."/>
        </authorList>
    </citation>
    <scope>NUCLEOTIDE SEQUENCE</scope>
</reference>
<comment type="caution">
    <text evidence="1">The sequence shown here is derived from an EMBL/GenBank/DDBJ whole genome shotgun (WGS) entry which is preliminary data.</text>
</comment>
<dbReference type="AlphaFoldDB" id="A0A645GIE3"/>
<name>A0A645GIE3_9ZZZZ</name>
<sequence length="62" mass="6935">MPCDGVEIEIGEIQPFRRAVGDPFPRQIPVQIHLPKTNRVRRAVPGVDRRHAADMAHVRNGG</sequence>
<dbReference type="EMBL" id="VSSQ01075018">
    <property type="protein sequence ID" value="MPN25742.1"/>
    <property type="molecule type" value="Genomic_DNA"/>
</dbReference>
<proteinExistence type="predicted"/>
<gene>
    <name evidence="1" type="ORF">SDC9_173157</name>
</gene>
<organism evidence="1">
    <name type="scientific">bioreactor metagenome</name>
    <dbReference type="NCBI Taxonomy" id="1076179"/>
    <lineage>
        <taxon>unclassified sequences</taxon>
        <taxon>metagenomes</taxon>
        <taxon>ecological metagenomes</taxon>
    </lineage>
</organism>